<gene>
    <name evidence="4" type="ORF">PCAL00307_LOCUS8925</name>
</gene>
<dbReference type="SUPFAM" id="SSF50729">
    <property type="entry name" value="PH domain-like"/>
    <property type="match status" value="1"/>
</dbReference>
<dbReference type="PROSITE" id="PS50003">
    <property type="entry name" value="PH_DOMAIN"/>
    <property type="match status" value="1"/>
</dbReference>
<evidence type="ECO:0000259" key="3">
    <source>
        <dbReference type="PROSITE" id="PS50003"/>
    </source>
</evidence>
<evidence type="ECO:0000256" key="1">
    <source>
        <dbReference type="ARBA" id="ARBA00022553"/>
    </source>
</evidence>
<dbReference type="GO" id="GO:0005802">
    <property type="term" value="C:trans-Golgi network"/>
    <property type="evidence" value="ECO:0007669"/>
    <property type="project" value="TreeGrafter"/>
</dbReference>
<name>A0A7S4E6L1_9STRA</name>
<organism evidence="4">
    <name type="scientific">Pelagomonas calceolata</name>
    <dbReference type="NCBI Taxonomy" id="35677"/>
    <lineage>
        <taxon>Eukaryota</taxon>
        <taxon>Sar</taxon>
        <taxon>Stramenopiles</taxon>
        <taxon>Ochrophyta</taxon>
        <taxon>Pelagophyceae</taxon>
        <taxon>Pelagomonadales</taxon>
        <taxon>Pelagomonadaceae</taxon>
        <taxon>Pelagomonas</taxon>
    </lineage>
</organism>
<dbReference type="InterPro" id="IPR011993">
    <property type="entry name" value="PH-like_dom_sf"/>
</dbReference>
<accession>A0A7S4E6L1</accession>
<dbReference type="InterPro" id="IPR001849">
    <property type="entry name" value="PH_domain"/>
</dbReference>
<protein>
    <recommendedName>
        <fullName evidence="3">PH domain-containing protein</fullName>
    </recommendedName>
</protein>
<dbReference type="Gene3D" id="2.30.29.30">
    <property type="entry name" value="Pleckstrin-homology domain (PH domain)/Phosphotyrosine-binding domain (PTB)"/>
    <property type="match status" value="1"/>
</dbReference>
<dbReference type="GO" id="GO:0042147">
    <property type="term" value="P:retrograde transport, endosome to Golgi"/>
    <property type="evidence" value="ECO:0007669"/>
    <property type="project" value="TreeGrafter"/>
</dbReference>
<sequence>MPSMMGKAKAKERLLSTLPDEFRKVAQQANVPLNDFPNPYEYAQTLATYDLSKLPKASKETLQLYEDVIERDLPGIMQHFTSTPGAPPPSASSLQPDGELRGWLHKQATSGKWQRRYFALREGTLEYYRRPEEPKPSGALDLAGCRAKPRPESDRPFTIRIETRERPYHLAAASGDEMSEWLLCLQHHCSRGESG</sequence>
<dbReference type="Pfam" id="PF18150">
    <property type="entry name" value="DUF5600"/>
    <property type="match status" value="1"/>
</dbReference>
<dbReference type="GO" id="GO:0007032">
    <property type="term" value="P:endosome organization"/>
    <property type="evidence" value="ECO:0007669"/>
    <property type="project" value="TreeGrafter"/>
</dbReference>
<keyword evidence="1" id="KW-0597">Phosphoprotein</keyword>
<evidence type="ECO:0000256" key="2">
    <source>
        <dbReference type="SAM" id="MobiDB-lite"/>
    </source>
</evidence>
<dbReference type="InterPro" id="IPR040990">
    <property type="entry name" value="DUF5600"/>
</dbReference>
<dbReference type="SMART" id="SM00233">
    <property type="entry name" value="PH"/>
    <property type="match status" value="1"/>
</dbReference>
<dbReference type="Pfam" id="PF00169">
    <property type="entry name" value="PH"/>
    <property type="match status" value="1"/>
</dbReference>
<dbReference type="AlphaFoldDB" id="A0A7S4E6L1"/>
<feature type="domain" description="PH" evidence="3">
    <location>
        <begin position="97"/>
        <end position="190"/>
    </location>
</feature>
<dbReference type="EMBL" id="HBIW01010468">
    <property type="protein sequence ID" value="CAE0693489.1"/>
    <property type="molecule type" value="Transcribed_RNA"/>
</dbReference>
<dbReference type="InterPro" id="IPR045188">
    <property type="entry name" value="Boi1/Boi2-like"/>
</dbReference>
<dbReference type="PANTHER" id="PTHR22902:SF27">
    <property type="entry name" value="PLECKSTRIN HOMOLOGY DOMAIN-CONTAINING FAMILY A MEMBER 3"/>
    <property type="match status" value="1"/>
</dbReference>
<dbReference type="GO" id="GO:0001881">
    <property type="term" value="P:receptor recycling"/>
    <property type="evidence" value="ECO:0007669"/>
    <property type="project" value="TreeGrafter"/>
</dbReference>
<evidence type="ECO:0000313" key="4">
    <source>
        <dbReference type="EMBL" id="CAE0693489.1"/>
    </source>
</evidence>
<dbReference type="PANTHER" id="PTHR22902">
    <property type="entry name" value="SESQUIPEDALIAN"/>
    <property type="match status" value="1"/>
</dbReference>
<feature type="region of interest" description="Disordered" evidence="2">
    <location>
        <begin position="131"/>
        <end position="153"/>
    </location>
</feature>
<proteinExistence type="predicted"/>
<dbReference type="Gene3D" id="1.10.268.20">
    <property type="match status" value="1"/>
</dbReference>
<dbReference type="GO" id="GO:0005829">
    <property type="term" value="C:cytosol"/>
    <property type="evidence" value="ECO:0007669"/>
    <property type="project" value="GOC"/>
</dbReference>
<reference evidence="4" key="1">
    <citation type="submission" date="2021-01" db="EMBL/GenBank/DDBJ databases">
        <authorList>
            <person name="Corre E."/>
            <person name="Pelletier E."/>
            <person name="Niang G."/>
            <person name="Scheremetjew M."/>
            <person name="Finn R."/>
            <person name="Kale V."/>
            <person name="Holt S."/>
            <person name="Cochrane G."/>
            <person name="Meng A."/>
            <person name="Brown T."/>
            <person name="Cohen L."/>
        </authorList>
    </citation>
    <scope>NUCLEOTIDE SEQUENCE</scope>
    <source>
        <strain evidence="4">CCMP1756</strain>
    </source>
</reference>
<dbReference type="GO" id="GO:0055037">
    <property type="term" value="C:recycling endosome"/>
    <property type="evidence" value="ECO:0007669"/>
    <property type="project" value="TreeGrafter"/>
</dbReference>
<dbReference type="GO" id="GO:0005769">
    <property type="term" value="C:early endosome"/>
    <property type="evidence" value="ECO:0007669"/>
    <property type="project" value="TreeGrafter"/>
</dbReference>